<protein>
    <submittedName>
        <fullName evidence="1">Uncharacterized protein</fullName>
    </submittedName>
</protein>
<evidence type="ECO:0000313" key="2">
    <source>
        <dbReference type="Proteomes" id="UP001057402"/>
    </source>
</evidence>
<proteinExistence type="predicted"/>
<evidence type="ECO:0000313" key="1">
    <source>
        <dbReference type="EMBL" id="KAI4341322.1"/>
    </source>
</evidence>
<comment type="caution">
    <text evidence="1">The sequence shown here is derived from an EMBL/GenBank/DDBJ whole genome shotgun (WGS) entry which is preliminary data.</text>
</comment>
<reference evidence="2" key="1">
    <citation type="journal article" date="2023" name="Front. Plant Sci.">
        <title>Chromosomal-level genome assembly of Melastoma candidum provides insights into trichome evolution.</title>
        <authorList>
            <person name="Zhong Y."/>
            <person name="Wu W."/>
            <person name="Sun C."/>
            <person name="Zou P."/>
            <person name="Liu Y."/>
            <person name="Dai S."/>
            <person name="Zhou R."/>
        </authorList>
    </citation>
    <scope>NUCLEOTIDE SEQUENCE [LARGE SCALE GENOMIC DNA]</scope>
</reference>
<sequence length="331" mass="37665">MEGGAMSPKAATARLLFSRPLLLKAGVSLFISVSGFLCARIIIIAAVRRRRTERATASVNKSFGVDDRVDDTQVDVEDDGSLCSDRLISNCTDSDHIEHDLLIEDSQSLVNLQLLALSSVITNLRERELNLESRFLRYCELREQESELLEIGFSLLLEWDRLESLSREVSRIEEDVKFLAEFTEECRKALEEVGYTGRVEKLRLCSKLKKVKQRVEEGRIKLKEGRLKIEEKERELAESMKENNELREKLAAVEKSVEAEEKELVHLRWSNACLKHELTKNHGQENLEDTASSAIGGGGGGHHVTHPLKKVRQPKIMKKFKRWRGWIGGDD</sequence>
<organism evidence="1 2">
    <name type="scientific">Melastoma candidum</name>
    <dbReference type="NCBI Taxonomy" id="119954"/>
    <lineage>
        <taxon>Eukaryota</taxon>
        <taxon>Viridiplantae</taxon>
        <taxon>Streptophyta</taxon>
        <taxon>Embryophyta</taxon>
        <taxon>Tracheophyta</taxon>
        <taxon>Spermatophyta</taxon>
        <taxon>Magnoliopsida</taxon>
        <taxon>eudicotyledons</taxon>
        <taxon>Gunneridae</taxon>
        <taxon>Pentapetalae</taxon>
        <taxon>rosids</taxon>
        <taxon>malvids</taxon>
        <taxon>Myrtales</taxon>
        <taxon>Melastomataceae</taxon>
        <taxon>Melastomatoideae</taxon>
        <taxon>Melastomateae</taxon>
        <taxon>Melastoma</taxon>
    </lineage>
</organism>
<keyword evidence="2" id="KW-1185">Reference proteome</keyword>
<gene>
    <name evidence="1" type="ORF">MLD38_026057</name>
</gene>
<name>A0ACB9NXE6_9MYRT</name>
<dbReference type="Proteomes" id="UP001057402">
    <property type="component" value="Chromosome 7"/>
</dbReference>
<dbReference type="EMBL" id="CM042886">
    <property type="protein sequence ID" value="KAI4341322.1"/>
    <property type="molecule type" value="Genomic_DNA"/>
</dbReference>
<accession>A0ACB9NXE6</accession>